<comment type="caution">
    <text evidence="1">The sequence shown here is derived from an EMBL/GenBank/DDBJ whole genome shotgun (WGS) entry which is preliminary data.</text>
</comment>
<reference evidence="1 2" key="1">
    <citation type="submission" date="2019-10" db="EMBL/GenBank/DDBJ databases">
        <title>Comparative genomics of sulfur disproportionating microorganisms.</title>
        <authorList>
            <person name="Ward L.M."/>
            <person name="Bertran E."/>
            <person name="Johnston D."/>
        </authorList>
    </citation>
    <scope>NUCLEOTIDE SEQUENCE [LARGE SCALE GENOMIC DNA]</scope>
    <source>
        <strain evidence="1 2">DSM 14055</strain>
    </source>
</reference>
<evidence type="ECO:0000313" key="2">
    <source>
        <dbReference type="Proteomes" id="UP000441717"/>
    </source>
</evidence>
<dbReference type="RefSeq" id="WP_152945901.1">
    <property type="nucleotide sequence ID" value="NZ_WHYR01000014.1"/>
</dbReference>
<organism evidence="1 2">
    <name type="scientific">Desulfofundulus thermobenzoicus</name>
    <dbReference type="NCBI Taxonomy" id="29376"/>
    <lineage>
        <taxon>Bacteria</taxon>
        <taxon>Bacillati</taxon>
        <taxon>Bacillota</taxon>
        <taxon>Clostridia</taxon>
        <taxon>Eubacteriales</taxon>
        <taxon>Peptococcaceae</taxon>
        <taxon>Desulfofundulus</taxon>
    </lineage>
</organism>
<dbReference type="AlphaFoldDB" id="A0A6N7IPJ2"/>
<proteinExistence type="predicted"/>
<dbReference type="EMBL" id="WHYR01000014">
    <property type="protein sequence ID" value="MQL51975.1"/>
    <property type="molecule type" value="Genomic_DNA"/>
</dbReference>
<evidence type="ECO:0000313" key="1">
    <source>
        <dbReference type="EMBL" id="MQL51975.1"/>
    </source>
</evidence>
<dbReference type="Pfam" id="PF19620">
    <property type="entry name" value="DUF6125"/>
    <property type="match status" value="1"/>
</dbReference>
<evidence type="ECO:0008006" key="3">
    <source>
        <dbReference type="Google" id="ProtNLM"/>
    </source>
</evidence>
<name>A0A6N7IPJ2_9FIRM</name>
<accession>A0A6N7IPJ2</accession>
<protein>
    <recommendedName>
        <fullName evidence="3">Cytosolic protein</fullName>
    </recommendedName>
</protein>
<dbReference type="Proteomes" id="UP000441717">
    <property type="component" value="Unassembled WGS sequence"/>
</dbReference>
<keyword evidence="2" id="KW-1185">Reference proteome</keyword>
<gene>
    <name evidence="1" type="ORF">GFC01_06780</name>
</gene>
<sequence>MSNQFAGLTREELLAVLGDFAKRWLAHDGLWFQAVEREHGMDAAIRADAAAWEQFTVNEARRIMQLHGIPENGGIPALKKALGYRLYALLNRQEIIDVDENRIIFRMNDCRVQSARKRKNLPDFPCKPVGLVEYSGFARTIDPRIKTRCICCPPDEHPEEYFCAWEFWID</sequence>
<dbReference type="OrthoDB" id="9793253at2"/>